<accession>T0YWK4</accession>
<evidence type="ECO:0000256" key="1">
    <source>
        <dbReference type="SAM" id="Phobius"/>
    </source>
</evidence>
<dbReference type="SUPFAM" id="SSF82866">
    <property type="entry name" value="Multidrug efflux transporter AcrB transmembrane domain"/>
    <property type="match status" value="1"/>
</dbReference>
<reference evidence="2" key="1">
    <citation type="submission" date="2013-08" db="EMBL/GenBank/DDBJ databases">
        <authorList>
            <person name="Mendez C."/>
            <person name="Richter M."/>
            <person name="Ferrer M."/>
            <person name="Sanchez J."/>
        </authorList>
    </citation>
    <scope>NUCLEOTIDE SEQUENCE</scope>
</reference>
<keyword evidence="1" id="KW-1133">Transmembrane helix</keyword>
<dbReference type="GO" id="GO:0005886">
    <property type="term" value="C:plasma membrane"/>
    <property type="evidence" value="ECO:0007669"/>
    <property type="project" value="TreeGrafter"/>
</dbReference>
<name>T0YWK4_9ZZZZ</name>
<dbReference type="EMBL" id="AUZY01010756">
    <property type="protein sequence ID" value="EQD37423.1"/>
    <property type="molecule type" value="Genomic_DNA"/>
</dbReference>
<feature type="transmembrane region" description="Helical" evidence="1">
    <location>
        <begin position="127"/>
        <end position="151"/>
    </location>
</feature>
<evidence type="ECO:0000313" key="2">
    <source>
        <dbReference type="EMBL" id="EQD37423.1"/>
    </source>
</evidence>
<organism evidence="2">
    <name type="scientific">mine drainage metagenome</name>
    <dbReference type="NCBI Taxonomy" id="410659"/>
    <lineage>
        <taxon>unclassified sequences</taxon>
        <taxon>metagenomes</taxon>
        <taxon>ecological metagenomes</taxon>
    </lineage>
</organism>
<gene>
    <name evidence="2" type="ORF">B1B_16179</name>
</gene>
<dbReference type="InterPro" id="IPR050545">
    <property type="entry name" value="Mycobact_MmpL"/>
</dbReference>
<feature type="non-terminal residue" evidence="2">
    <location>
        <position position="164"/>
    </location>
</feature>
<feature type="non-terminal residue" evidence="2">
    <location>
        <position position="1"/>
    </location>
</feature>
<proteinExistence type="predicted"/>
<comment type="caution">
    <text evidence="2">The sequence shown here is derived from an EMBL/GenBank/DDBJ whole genome shotgun (WGS) entry which is preliminary data.</text>
</comment>
<dbReference type="PANTHER" id="PTHR33406:SF11">
    <property type="entry name" value="MEMBRANE PROTEIN SCO6666-RELATED"/>
    <property type="match status" value="1"/>
</dbReference>
<dbReference type="PANTHER" id="PTHR33406">
    <property type="entry name" value="MEMBRANE PROTEIN MJ1562-RELATED"/>
    <property type="match status" value="1"/>
</dbReference>
<protein>
    <submittedName>
        <fullName evidence="2">MMPL domain protein</fullName>
    </submittedName>
</protein>
<sequence>TGGRLSAHQQRQLAGYLGRVRALSGVQGINGVLTPPPGLTSAVYLKQLQLPPPERPARLNSYIASSLAGPVAQFAIANSFGPDSRAGATLVARLRALSGPPGAETLVTGRTAQSVDFVSAVTRTVPWALLLVVAVTMLVLFLTFGSVVLPVKAVLMSVISISAA</sequence>
<keyword evidence="1" id="KW-0472">Membrane</keyword>
<dbReference type="AlphaFoldDB" id="T0YWK4"/>
<reference evidence="2" key="2">
    <citation type="journal article" date="2014" name="ISME J.">
        <title>Microbial stratification in low pH oxic and suboxic macroscopic growths along an acid mine drainage.</title>
        <authorList>
            <person name="Mendez-Garcia C."/>
            <person name="Mesa V."/>
            <person name="Sprenger R.R."/>
            <person name="Richter M."/>
            <person name="Diez M.S."/>
            <person name="Solano J."/>
            <person name="Bargiela R."/>
            <person name="Golyshina O.V."/>
            <person name="Manteca A."/>
            <person name="Ramos J.L."/>
            <person name="Gallego J.R."/>
            <person name="Llorente I."/>
            <person name="Martins Dos Santos V.A."/>
            <person name="Jensen O.N."/>
            <person name="Pelaez A.I."/>
            <person name="Sanchez J."/>
            <person name="Ferrer M."/>
        </authorList>
    </citation>
    <scope>NUCLEOTIDE SEQUENCE</scope>
</reference>
<keyword evidence="1" id="KW-0812">Transmembrane</keyword>